<reference evidence="3 5" key="2">
    <citation type="submission" date="2019-07" db="EMBL/GenBank/DDBJ databases">
        <title>Draft genome of two Muricauda strains isolated from deep sea.</title>
        <authorList>
            <person name="Sun C."/>
        </authorList>
    </citation>
    <scope>NUCLEOTIDE SEQUENCE [LARGE SCALE GENOMIC DNA]</scope>
    <source>
        <strain evidence="3 5">NH166</strain>
    </source>
</reference>
<dbReference type="Proteomes" id="UP000321528">
    <property type="component" value="Unassembled WGS sequence"/>
</dbReference>
<evidence type="ECO:0000313" key="5">
    <source>
        <dbReference type="Proteomes" id="UP000321528"/>
    </source>
</evidence>
<feature type="domain" description="BPP" evidence="1">
    <location>
        <begin position="17"/>
        <end position="340"/>
    </location>
</feature>
<evidence type="ECO:0000313" key="4">
    <source>
        <dbReference type="Proteomes" id="UP000284189"/>
    </source>
</evidence>
<dbReference type="InterPro" id="IPR003431">
    <property type="entry name" value="B-propeller_Phytase"/>
</dbReference>
<dbReference type="EMBL" id="QXFJ01000023">
    <property type="protein sequence ID" value="RIV70716.1"/>
    <property type="molecule type" value="Genomic_DNA"/>
</dbReference>
<evidence type="ECO:0000313" key="3">
    <source>
        <dbReference type="EMBL" id="TXK02154.1"/>
    </source>
</evidence>
<sequence>MKYKYVAFVMTVGMLSCKQQAPKLPAIAPDIITEKTPNDTDDPAIWIHPNDPSKSIVFGTDKETNGGIYAFGLDGKIIPEKSIKNIERPNNVDLEYGLQLNDSIAVDILAFTEREKQQFRLFSVPDMQPLDGGGFPVFEDETNLEQRLPMGISLYKSPKDSAVYAIVGRKTGPSGSYLYQYKLEMDSTGVKANLVRKFGSFSGKEEIEAIAVDDEQGFVYYSDEGVCVKKYYAEPSMGNEELACFGGEHFLRDIEGIAIATYPNGEGFIIVSDQQRGQFNIFSRKDNSFIKAVNLSTTETDGCDVVTVPLNDTFKNGLFAAMNDQKDFYFYDLGKLGLKVE</sequence>
<evidence type="ECO:0000259" key="1">
    <source>
        <dbReference type="PROSITE" id="PS51662"/>
    </source>
</evidence>
<dbReference type="OrthoDB" id="8696437at2"/>
<dbReference type="PROSITE" id="PS51662">
    <property type="entry name" value="BP_PHYTASE"/>
    <property type="match status" value="1"/>
</dbReference>
<dbReference type="RefSeq" id="WP_119640466.1">
    <property type="nucleotide sequence ID" value="NZ_QXFJ01000023.1"/>
</dbReference>
<dbReference type="PROSITE" id="PS51257">
    <property type="entry name" value="PROKAR_LIPOPROTEIN"/>
    <property type="match status" value="1"/>
</dbReference>
<evidence type="ECO:0000313" key="2">
    <source>
        <dbReference type="EMBL" id="RIV70716.1"/>
    </source>
</evidence>
<reference evidence="2 4" key="1">
    <citation type="submission" date="2018-08" db="EMBL/GenBank/DDBJ databases">
        <title>Proposal of Muricauda 72 sp.nov. and Muricauda NH166 sp.nov., isolated from seawater.</title>
        <authorList>
            <person name="Cheng H."/>
            <person name="Wu Y.-H."/>
            <person name="Guo L.-L."/>
            <person name="Xu X.-W."/>
        </authorList>
    </citation>
    <scope>NUCLEOTIDE SEQUENCE [LARGE SCALE GENOMIC DNA]</scope>
    <source>
        <strain evidence="2 4">NH166</strain>
    </source>
</reference>
<dbReference type="Pfam" id="PF02333">
    <property type="entry name" value="Phytase"/>
    <property type="match status" value="1"/>
</dbReference>
<keyword evidence="5" id="KW-1185">Reference proteome</keyword>
<accession>A0A418N7L1</accession>
<comment type="caution">
    <text evidence="2">The sequence shown here is derived from an EMBL/GenBank/DDBJ whole genome shotgun (WGS) entry which is preliminary data.</text>
</comment>
<dbReference type="GO" id="GO:0016158">
    <property type="term" value="F:inositol hexakisphosphate 3-phosphatase activity"/>
    <property type="evidence" value="ECO:0007669"/>
    <property type="project" value="InterPro"/>
</dbReference>
<name>A0A418N7L1_9FLAO</name>
<dbReference type="InterPro" id="IPR011042">
    <property type="entry name" value="6-blade_b-propeller_TolB-like"/>
</dbReference>
<dbReference type="EMBL" id="VNWL01000022">
    <property type="protein sequence ID" value="TXK02154.1"/>
    <property type="molecule type" value="Genomic_DNA"/>
</dbReference>
<proteinExistence type="predicted"/>
<dbReference type="Proteomes" id="UP000284189">
    <property type="component" value="Unassembled WGS sequence"/>
</dbReference>
<dbReference type="AlphaFoldDB" id="A0A418N7L1"/>
<dbReference type="SUPFAM" id="SSF50956">
    <property type="entry name" value="Thermostable phytase (3-phytase)"/>
    <property type="match status" value="1"/>
</dbReference>
<dbReference type="Gene3D" id="2.120.10.30">
    <property type="entry name" value="TolB, C-terminal domain"/>
    <property type="match status" value="1"/>
</dbReference>
<gene>
    <name evidence="2" type="ORF">D2U88_10160</name>
    <name evidence="3" type="ORF">FQ019_10080</name>
</gene>
<organism evidence="2 4">
    <name type="scientific">Flagellimonas aequoris</name>
    <dbReference type="NCBI Taxonomy" id="2306997"/>
    <lineage>
        <taxon>Bacteria</taxon>
        <taxon>Pseudomonadati</taxon>
        <taxon>Bacteroidota</taxon>
        <taxon>Flavobacteriia</taxon>
        <taxon>Flavobacteriales</taxon>
        <taxon>Flavobacteriaceae</taxon>
        <taxon>Flagellimonas</taxon>
    </lineage>
</organism>
<protein>
    <submittedName>
        <fullName evidence="2 3">Phytase</fullName>
    </submittedName>
</protein>